<keyword evidence="1" id="KW-0175">Coiled coil</keyword>
<name>A0ABR0SK84_9HYPO</name>
<dbReference type="Proteomes" id="UP001338125">
    <property type="component" value="Unassembled WGS sequence"/>
</dbReference>
<organism evidence="2 3">
    <name type="scientific">Cladobotryum mycophilum</name>
    <dbReference type="NCBI Taxonomy" id="491253"/>
    <lineage>
        <taxon>Eukaryota</taxon>
        <taxon>Fungi</taxon>
        <taxon>Dikarya</taxon>
        <taxon>Ascomycota</taxon>
        <taxon>Pezizomycotina</taxon>
        <taxon>Sordariomycetes</taxon>
        <taxon>Hypocreomycetidae</taxon>
        <taxon>Hypocreales</taxon>
        <taxon>Hypocreaceae</taxon>
        <taxon>Cladobotryum</taxon>
    </lineage>
</organism>
<evidence type="ECO:0000313" key="2">
    <source>
        <dbReference type="EMBL" id="KAK5992180.1"/>
    </source>
</evidence>
<evidence type="ECO:0000256" key="1">
    <source>
        <dbReference type="SAM" id="Coils"/>
    </source>
</evidence>
<comment type="caution">
    <text evidence="2">The sequence shown here is derived from an EMBL/GenBank/DDBJ whole genome shotgun (WGS) entry which is preliminary data.</text>
</comment>
<dbReference type="EMBL" id="JAVFKD010000012">
    <property type="protein sequence ID" value="KAK5992180.1"/>
    <property type="molecule type" value="Genomic_DNA"/>
</dbReference>
<keyword evidence="3" id="KW-1185">Reference proteome</keyword>
<protein>
    <submittedName>
        <fullName evidence="2">Uncharacterized protein</fullName>
    </submittedName>
</protein>
<feature type="coiled-coil region" evidence="1">
    <location>
        <begin position="82"/>
        <end position="109"/>
    </location>
</feature>
<reference evidence="2 3" key="1">
    <citation type="submission" date="2024-01" db="EMBL/GenBank/DDBJ databases">
        <title>Complete genome of Cladobotryum mycophilum ATHUM6906.</title>
        <authorList>
            <person name="Christinaki A.C."/>
            <person name="Myridakis A.I."/>
            <person name="Kouvelis V.N."/>
        </authorList>
    </citation>
    <scope>NUCLEOTIDE SEQUENCE [LARGE SCALE GENOMIC DNA]</scope>
    <source>
        <strain evidence="2 3">ATHUM6906</strain>
    </source>
</reference>
<sequence>MSHNEMEYPDEEYLGNLDAFLQLRQYRSLSLEEAIDLAPHSHDNPALTNEEMSCLRRLGHEDIWCKFESYRQSAKHYTNKYHGCCKRAMQEKEEEIKSLETKLKTYRGALTRDLMRMDRLMTMALTKYALLLSSTGHLNM</sequence>
<proteinExistence type="predicted"/>
<evidence type="ECO:0000313" key="3">
    <source>
        <dbReference type="Proteomes" id="UP001338125"/>
    </source>
</evidence>
<accession>A0ABR0SK84</accession>
<gene>
    <name evidence="2" type="ORF">PT974_05580</name>
</gene>